<dbReference type="AlphaFoldDB" id="A0A445F8J4"/>
<dbReference type="Gene3D" id="3.30.40.10">
    <property type="entry name" value="Zinc/RING finger domain, C3HC4 (zinc finger)"/>
    <property type="match status" value="1"/>
</dbReference>
<evidence type="ECO:0000256" key="1">
    <source>
        <dbReference type="ARBA" id="ARBA00022723"/>
    </source>
</evidence>
<comment type="caution">
    <text evidence="7">The sequence shown here is derived from an EMBL/GenBank/DDBJ whole genome shotgun (WGS) entry which is preliminary data.</text>
</comment>
<dbReference type="GO" id="GO:0004842">
    <property type="term" value="F:ubiquitin-protein transferase activity"/>
    <property type="evidence" value="ECO:0007669"/>
    <property type="project" value="InterPro"/>
</dbReference>
<dbReference type="PANTHER" id="PTHR46293:SF3">
    <property type="entry name" value="E3 UBIQUITIN PROTEIN LIGASE DRIPH-RELATED"/>
    <property type="match status" value="1"/>
</dbReference>
<proteinExistence type="predicted"/>
<feature type="domain" description="RING-type" evidence="6">
    <location>
        <begin position="34"/>
        <end position="75"/>
    </location>
</feature>
<evidence type="ECO:0000256" key="3">
    <source>
        <dbReference type="ARBA" id="ARBA00022833"/>
    </source>
</evidence>
<keyword evidence="2 4" id="KW-0863">Zinc-finger</keyword>
<dbReference type="SUPFAM" id="SSF57850">
    <property type="entry name" value="RING/U-box"/>
    <property type="match status" value="1"/>
</dbReference>
<dbReference type="PROSITE" id="PS00518">
    <property type="entry name" value="ZF_RING_1"/>
    <property type="match status" value="1"/>
</dbReference>
<organism evidence="7 8">
    <name type="scientific">Glycine soja</name>
    <name type="common">Wild soybean</name>
    <dbReference type="NCBI Taxonomy" id="3848"/>
    <lineage>
        <taxon>Eukaryota</taxon>
        <taxon>Viridiplantae</taxon>
        <taxon>Streptophyta</taxon>
        <taxon>Embryophyta</taxon>
        <taxon>Tracheophyta</taxon>
        <taxon>Spermatophyta</taxon>
        <taxon>Magnoliopsida</taxon>
        <taxon>eudicotyledons</taxon>
        <taxon>Gunneridae</taxon>
        <taxon>Pentapetalae</taxon>
        <taxon>rosids</taxon>
        <taxon>fabids</taxon>
        <taxon>Fabales</taxon>
        <taxon>Fabaceae</taxon>
        <taxon>Papilionoideae</taxon>
        <taxon>50 kb inversion clade</taxon>
        <taxon>NPAAA clade</taxon>
        <taxon>indigoferoid/millettioid clade</taxon>
        <taxon>Phaseoleae</taxon>
        <taxon>Glycine</taxon>
        <taxon>Glycine subgen. Soja</taxon>
    </lineage>
</organism>
<dbReference type="SMART" id="SM00184">
    <property type="entry name" value="RING"/>
    <property type="match status" value="1"/>
</dbReference>
<feature type="compositionally biased region" description="Basic and acidic residues" evidence="5">
    <location>
        <begin position="128"/>
        <end position="147"/>
    </location>
</feature>
<dbReference type="Proteomes" id="UP000289340">
    <property type="component" value="Chromosome 20"/>
</dbReference>
<feature type="compositionally biased region" description="Low complexity" evidence="5">
    <location>
        <begin position="213"/>
        <end position="224"/>
    </location>
</feature>
<evidence type="ECO:0000313" key="7">
    <source>
        <dbReference type="EMBL" id="RZB45039.1"/>
    </source>
</evidence>
<feature type="region of interest" description="Disordered" evidence="5">
    <location>
        <begin position="128"/>
        <end position="161"/>
    </location>
</feature>
<name>A0A445F8J4_GLYSO</name>
<dbReference type="InterPro" id="IPR013083">
    <property type="entry name" value="Znf_RING/FYVE/PHD"/>
</dbReference>
<gene>
    <name evidence="7" type="ORF">D0Y65_054749</name>
</gene>
<keyword evidence="8" id="KW-1185">Reference proteome</keyword>
<keyword evidence="3" id="KW-0862">Zinc</keyword>
<feature type="compositionally biased region" description="Basic and acidic residues" evidence="5">
    <location>
        <begin position="188"/>
        <end position="199"/>
    </location>
</feature>
<evidence type="ECO:0000256" key="4">
    <source>
        <dbReference type="PROSITE-ProRule" id="PRU00175"/>
    </source>
</evidence>
<protein>
    <submittedName>
        <fullName evidence="7">E3 ubiquitin protein ligase DRIP2</fullName>
    </submittedName>
</protein>
<reference evidence="7 8" key="1">
    <citation type="submission" date="2018-09" db="EMBL/GenBank/DDBJ databases">
        <title>A high-quality reference genome of wild soybean provides a powerful tool to mine soybean genomes.</title>
        <authorList>
            <person name="Xie M."/>
            <person name="Chung C.Y.L."/>
            <person name="Li M.-W."/>
            <person name="Wong F.-L."/>
            <person name="Chan T.-F."/>
            <person name="Lam H.-M."/>
        </authorList>
    </citation>
    <scope>NUCLEOTIDE SEQUENCE [LARGE SCALE GENOMIC DNA]</scope>
    <source>
        <strain evidence="8">cv. W05</strain>
        <tissue evidence="7">Hypocotyl of etiolated seedlings</tissue>
    </source>
</reference>
<sequence length="426" mass="47174">MHHAGYIQTDIKTITMTIGAAKLNYEKVSACVACPLCNKFFRNATTISECCHSFCRECIDKKLIDEKLKHCPICNRDLGCSPLDKLRSDPCLQDLRDKIFPFEEQNASVKLNIYRKKNSLSSLKKNAKIDKAASKPDKAEDENRGEVEVLEEASSSTIGSARRAKAAARLKFTCSAPPAACQLDKVAGEDKKDGGHPRGGETSNGSLKIKIPQNSSKANSSQQSDTNKRDNSEFRNETADMLEPLNSLVEPGSKKSRKKSTMRSNDNAADQNESTPSNSDSVQHQRPLSNQEKTLRISEDLNFPAQPEIGSNIEGNKEFGPIWFCLVAAEEKKASARLPQLYSSYLRVKDGSVTVSYIKKYLVKKLGLVSEDEVEITLQGRALLSSLQLRNLVDMWLQTVPKNKIQTSVGSSAKDFIMVLSYGRKT</sequence>
<evidence type="ECO:0000256" key="2">
    <source>
        <dbReference type="ARBA" id="ARBA00022771"/>
    </source>
</evidence>
<dbReference type="Pfam" id="PF13923">
    <property type="entry name" value="zf-C3HC4_2"/>
    <property type="match status" value="1"/>
</dbReference>
<dbReference type="PROSITE" id="PS50089">
    <property type="entry name" value="ZF_RING_2"/>
    <property type="match status" value="1"/>
</dbReference>
<accession>A0A445F8J4</accession>
<feature type="compositionally biased region" description="Basic and acidic residues" evidence="5">
    <location>
        <begin position="226"/>
        <end position="238"/>
    </location>
</feature>
<feature type="compositionally biased region" description="Polar residues" evidence="5">
    <location>
        <begin position="265"/>
        <end position="292"/>
    </location>
</feature>
<evidence type="ECO:0000313" key="8">
    <source>
        <dbReference type="Proteomes" id="UP000289340"/>
    </source>
</evidence>
<dbReference type="PANTHER" id="PTHR46293">
    <property type="entry name" value="E3 UBIQUITIN PROTEIN LIGASE DRIP1"/>
    <property type="match status" value="1"/>
</dbReference>
<dbReference type="InterPro" id="IPR017907">
    <property type="entry name" value="Znf_RING_CS"/>
</dbReference>
<dbReference type="InterPro" id="IPR001841">
    <property type="entry name" value="Znf_RING"/>
</dbReference>
<dbReference type="GO" id="GO:0008270">
    <property type="term" value="F:zinc ion binding"/>
    <property type="evidence" value="ECO:0007669"/>
    <property type="project" value="UniProtKB-KW"/>
</dbReference>
<evidence type="ECO:0000259" key="6">
    <source>
        <dbReference type="PROSITE" id="PS50089"/>
    </source>
</evidence>
<dbReference type="EMBL" id="QZWG01000020">
    <property type="protein sequence ID" value="RZB45039.1"/>
    <property type="molecule type" value="Genomic_DNA"/>
</dbReference>
<keyword evidence="1" id="KW-0479">Metal-binding</keyword>
<evidence type="ECO:0000256" key="5">
    <source>
        <dbReference type="SAM" id="MobiDB-lite"/>
    </source>
</evidence>
<feature type="region of interest" description="Disordered" evidence="5">
    <location>
        <begin position="188"/>
        <end position="300"/>
    </location>
</feature>
<dbReference type="InterPro" id="IPR044807">
    <property type="entry name" value="DRIP1-like"/>
</dbReference>
<dbReference type="Gene3D" id="3.10.20.90">
    <property type="entry name" value="Phosphatidylinositol 3-kinase Catalytic Subunit, Chain A, domain 1"/>
    <property type="match status" value="1"/>
</dbReference>